<dbReference type="RefSeq" id="WP_344567762.1">
    <property type="nucleotide sequence ID" value="NZ_BAAARJ010000013.1"/>
</dbReference>
<evidence type="ECO:0000313" key="2">
    <source>
        <dbReference type="Proteomes" id="UP001501447"/>
    </source>
</evidence>
<protein>
    <submittedName>
        <fullName evidence="1">Uncharacterized protein</fullName>
    </submittedName>
</protein>
<comment type="caution">
    <text evidence="1">The sequence shown here is derived from an EMBL/GenBank/DDBJ whole genome shotgun (WGS) entry which is preliminary data.</text>
</comment>
<sequence>MLIQTPTPPPRWPEPVPGCAVCAEHAARRSRAYEERDYSAATDMNVLLVRHKVEGHR</sequence>
<dbReference type="Proteomes" id="UP001501447">
    <property type="component" value="Unassembled WGS sequence"/>
</dbReference>
<organism evidence="1 2">
    <name type="scientific">Streptomyces axinellae</name>
    <dbReference type="NCBI Taxonomy" id="552788"/>
    <lineage>
        <taxon>Bacteria</taxon>
        <taxon>Bacillati</taxon>
        <taxon>Actinomycetota</taxon>
        <taxon>Actinomycetes</taxon>
        <taxon>Kitasatosporales</taxon>
        <taxon>Streptomycetaceae</taxon>
        <taxon>Streptomyces</taxon>
    </lineage>
</organism>
<name>A0ABN3QC27_9ACTN</name>
<accession>A0ABN3QC27</accession>
<dbReference type="EMBL" id="BAAARJ010000013">
    <property type="protein sequence ID" value="GAA2622484.1"/>
    <property type="molecule type" value="Genomic_DNA"/>
</dbReference>
<reference evidence="1 2" key="1">
    <citation type="journal article" date="2019" name="Int. J. Syst. Evol. Microbiol.">
        <title>The Global Catalogue of Microorganisms (GCM) 10K type strain sequencing project: providing services to taxonomists for standard genome sequencing and annotation.</title>
        <authorList>
            <consortium name="The Broad Institute Genomics Platform"/>
            <consortium name="The Broad Institute Genome Sequencing Center for Infectious Disease"/>
            <person name="Wu L."/>
            <person name="Ma J."/>
        </authorList>
    </citation>
    <scope>NUCLEOTIDE SEQUENCE [LARGE SCALE GENOMIC DNA]</scope>
    <source>
        <strain evidence="1 2">JCM 16373</strain>
    </source>
</reference>
<keyword evidence="2" id="KW-1185">Reference proteome</keyword>
<evidence type="ECO:0000313" key="1">
    <source>
        <dbReference type="EMBL" id="GAA2622484.1"/>
    </source>
</evidence>
<gene>
    <name evidence="1" type="ORF">GCM10009863_40690</name>
</gene>
<proteinExistence type="predicted"/>